<evidence type="ECO:0000259" key="3">
    <source>
        <dbReference type="PROSITE" id="PS50110"/>
    </source>
</evidence>
<comment type="caution">
    <text evidence="4">The sequence shown here is derived from an EMBL/GenBank/DDBJ whole genome shotgun (WGS) entry which is preliminary data.</text>
</comment>
<keyword evidence="5" id="KW-1185">Reference proteome</keyword>
<dbReference type="Pfam" id="PF00072">
    <property type="entry name" value="Response_reg"/>
    <property type="match status" value="1"/>
</dbReference>
<dbReference type="SUPFAM" id="SSF52172">
    <property type="entry name" value="CheY-like"/>
    <property type="match status" value="1"/>
</dbReference>
<dbReference type="InterPro" id="IPR011006">
    <property type="entry name" value="CheY-like_superfamily"/>
</dbReference>
<evidence type="ECO:0000313" key="4">
    <source>
        <dbReference type="EMBL" id="GGP37499.1"/>
    </source>
</evidence>
<feature type="domain" description="Response regulatory" evidence="3">
    <location>
        <begin position="211"/>
        <end position="328"/>
    </location>
</feature>
<dbReference type="EMBL" id="BMQV01000001">
    <property type="protein sequence ID" value="GGP37499.1"/>
    <property type="molecule type" value="Genomic_DNA"/>
</dbReference>
<dbReference type="PANTHER" id="PTHR44591">
    <property type="entry name" value="STRESS RESPONSE REGULATOR PROTEIN 1"/>
    <property type="match status" value="1"/>
</dbReference>
<dbReference type="SMART" id="SM00448">
    <property type="entry name" value="REC"/>
    <property type="match status" value="1"/>
</dbReference>
<organism evidence="4 5">
    <name type="scientific">Shewanella saliphila</name>
    <dbReference type="NCBI Taxonomy" id="2282698"/>
    <lineage>
        <taxon>Bacteria</taxon>
        <taxon>Pseudomonadati</taxon>
        <taxon>Pseudomonadota</taxon>
        <taxon>Gammaproteobacteria</taxon>
        <taxon>Alteromonadales</taxon>
        <taxon>Shewanellaceae</taxon>
        <taxon>Shewanella</taxon>
    </lineage>
</organism>
<dbReference type="InterPro" id="IPR050595">
    <property type="entry name" value="Bact_response_regulator"/>
</dbReference>
<evidence type="ECO:0000256" key="2">
    <source>
        <dbReference type="PROSITE-ProRule" id="PRU00169"/>
    </source>
</evidence>
<reference evidence="5" key="1">
    <citation type="journal article" date="2019" name="Int. J. Syst. Evol. Microbiol.">
        <title>The Global Catalogue of Microorganisms (GCM) 10K type strain sequencing project: providing services to taxonomists for standard genome sequencing and annotation.</title>
        <authorList>
            <consortium name="The Broad Institute Genomics Platform"/>
            <consortium name="The Broad Institute Genome Sequencing Center for Infectious Disease"/>
            <person name="Wu L."/>
            <person name="Ma J."/>
        </authorList>
    </citation>
    <scope>NUCLEOTIDE SEQUENCE [LARGE SCALE GENOMIC DNA]</scope>
    <source>
        <strain evidence="5">JCM 32304</strain>
    </source>
</reference>
<name>A0ABQ2Q0A0_9GAMM</name>
<proteinExistence type="predicted"/>
<gene>
    <name evidence="4" type="ORF">GCM10009409_00420</name>
</gene>
<accession>A0ABQ2Q0A0</accession>
<dbReference type="Proteomes" id="UP000654367">
    <property type="component" value="Unassembled WGS sequence"/>
</dbReference>
<dbReference type="InterPro" id="IPR001789">
    <property type="entry name" value="Sig_transdc_resp-reg_receiver"/>
</dbReference>
<dbReference type="RefSeq" id="WP_229786271.1">
    <property type="nucleotide sequence ID" value="NZ_BMQV01000001.1"/>
</dbReference>
<dbReference type="PANTHER" id="PTHR44591:SF3">
    <property type="entry name" value="RESPONSE REGULATORY DOMAIN-CONTAINING PROTEIN"/>
    <property type="match status" value="1"/>
</dbReference>
<feature type="modified residue" description="4-aspartylphosphate" evidence="2">
    <location>
        <position position="260"/>
    </location>
</feature>
<keyword evidence="1 2" id="KW-0597">Phosphoprotein</keyword>
<dbReference type="Gene3D" id="3.40.50.2300">
    <property type="match status" value="1"/>
</dbReference>
<evidence type="ECO:0000313" key="5">
    <source>
        <dbReference type="Proteomes" id="UP000654367"/>
    </source>
</evidence>
<dbReference type="CDD" id="cd17546">
    <property type="entry name" value="REC_hyHK_CKI1_RcsC-like"/>
    <property type="match status" value="1"/>
</dbReference>
<protein>
    <recommendedName>
        <fullName evidence="3">Response regulatory domain-containing protein</fullName>
    </recommendedName>
</protein>
<dbReference type="PROSITE" id="PS50110">
    <property type="entry name" value="RESPONSE_REGULATORY"/>
    <property type="match status" value="1"/>
</dbReference>
<sequence>MKVKVELLEFIQCVLAKVLQQHDKKITPCLINKTGFYSAVYQCNPSYMHQQLNELIQQALSIAQHQLVVVVNNKNKYLELSLFADDRNQVTAKCTTPEKVIYSQVIKLPEQSISIQATSPQVNTILNSFISHSMVHFTSLMEQASHCISLIDANDIVKNETVSSDVTTIQICEISYALNPTILDASTLFWPFYDTDIINMINTKTTPEPLCILVADDSIPSLIATQAMLEKLGCKVVTANDGTRALALAQQQHFDLLLLDERMPGLYGSDVAKQLIEQDGVNRLTPKVSLTGLTEPDEIKQLFNKGITHYLEKPVTKLALENFLVQWQK</sequence>
<evidence type="ECO:0000256" key="1">
    <source>
        <dbReference type="ARBA" id="ARBA00022553"/>
    </source>
</evidence>